<dbReference type="CDD" id="cd19339">
    <property type="entry name" value="Wnt_Wnt7"/>
    <property type="match status" value="1"/>
</dbReference>
<evidence type="ECO:0000256" key="3">
    <source>
        <dbReference type="ARBA" id="ARBA00022473"/>
    </source>
</evidence>
<evidence type="ECO:0000256" key="2">
    <source>
        <dbReference type="ARBA" id="ARBA00005683"/>
    </source>
</evidence>
<evidence type="ECO:0000313" key="12">
    <source>
        <dbReference type="EMBL" id="JAD06054.1"/>
    </source>
</evidence>
<name>A0A0A1XA74_ZEUCU</name>
<evidence type="ECO:0000256" key="8">
    <source>
        <dbReference type="ARBA" id="ARBA00023180"/>
    </source>
</evidence>
<dbReference type="PANTHER" id="PTHR12027">
    <property type="entry name" value="WNT RELATED"/>
    <property type="match status" value="1"/>
</dbReference>
<dbReference type="PROSITE" id="PS00246">
    <property type="entry name" value="WNT1"/>
    <property type="match status" value="1"/>
</dbReference>
<dbReference type="GO" id="GO:0007517">
    <property type="term" value="P:muscle organ development"/>
    <property type="evidence" value="ECO:0007669"/>
    <property type="project" value="UniProtKB-ARBA"/>
</dbReference>
<accession>A0A0A1XA74</accession>
<dbReference type="GO" id="GO:0030182">
    <property type="term" value="P:neuron differentiation"/>
    <property type="evidence" value="ECO:0007669"/>
    <property type="project" value="TreeGrafter"/>
</dbReference>
<dbReference type="InterPro" id="IPR018161">
    <property type="entry name" value="Wnt_CS"/>
</dbReference>
<evidence type="ECO:0000256" key="9">
    <source>
        <dbReference type="ARBA" id="ARBA00023288"/>
    </source>
</evidence>
<feature type="chain" id="PRO_5011029389" description="Protein Wnt" evidence="11">
    <location>
        <begin position="24"/>
        <end position="368"/>
    </location>
</feature>
<evidence type="ECO:0000256" key="7">
    <source>
        <dbReference type="ARBA" id="ARBA00023157"/>
    </source>
</evidence>
<organism evidence="13">
    <name type="scientific">Zeugodacus cucurbitae</name>
    <name type="common">Melon fruit fly</name>
    <name type="synonym">Bactrocera cucurbitae</name>
    <dbReference type="NCBI Taxonomy" id="28588"/>
    <lineage>
        <taxon>Eukaryota</taxon>
        <taxon>Metazoa</taxon>
        <taxon>Ecdysozoa</taxon>
        <taxon>Arthropoda</taxon>
        <taxon>Hexapoda</taxon>
        <taxon>Insecta</taxon>
        <taxon>Pterygota</taxon>
        <taxon>Neoptera</taxon>
        <taxon>Endopterygota</taxon>
        <taxon>Diptera</taxon>
        <taxon>Brachycera</taxon>
        <taxon>Muscomorpha</taxon>
        <taxon>Tephritoidea</taxon>
        <taxon>Tephritidae</taxon>
        <taxon>Zeugodacus</taxon>
        <taxon>Zeugodacus</taxon>
    </lineage>
</organism>
<evidence type="ECO:0000313" key="13">
    <source>
        <dbReference type="EMBL" id="JAD08017.1"/>
    </source>
</evidence>
<evidence type="ECO:0000256" key="5">
    <source>
        <dbReference type="ARBA" id="ARBA00022530"/>
    </source>
</evidence>
<keyword evidence="11" id="KW-0732">Signal</keyword>
<keyword evidence="5" id="KW-0272">Extracellular matrix</keyword>
<comment type="subcellular location">
    <subcellularLocation>
        <location evidence="1 10">Secreted</location>
        <location evidence="1 10">Extracellular space</location>
        <location evidence="1 10">Extracellular matrix</location>
    </subcellularLocation>
</comment>
<reference evidence="13" key="1">
    <citation type="submission" date="2014-11" db="EMBL/GenBank/DDBJ databases">
        <authorList>
            <person name="Geib S."/>
        </authorList>
    </citation>
    <scope>NUCLEOTIDE SEQUENCE</scope>
</reference>
<dbReference type="SMART" id="SM00097">
    <property type="entry name" value="WNT1"/>
    <property type="match status" value="1"/>
</dbReference>
<proteinExistence type="inferred from homology"/>
<sequence length="368" mass="41635">MWKNRNKLLIFLLWIMEIRLVSSFTSAILCSRIPGLTPQQRQLCSESPDALIALGEGHQMGSHECQHQFRGHRWNCSQVWQEGVFAHVMFVGSPEAAFTYAIASAGAAHSVTAACARGNISLCGCDMRHKPTSMRHADAANLDASGSQMGTQSWKWGGCSADVDFGMKFTRKFLDAREIEGDARTLMNLHNNRVGRRLVKNLLKTECKCHGMSGSCAMKACWKSLPSFRQIGEVLMRKYKKAKRVHAVRGKNGLKLVLSNRKHRFGDPKYMGPELSKKDRDPKRMELVYLQESPDYCERNVKLGILGTTGRVCNRTLTGPQSCDLLCCERGYNTRQVRRRAKCRCQFVWCCDVVCDVCEENYEEFTCK</sequence>
<protein>
    <recommendedName>
        <fullName evidence="10">Protein Wnt</fullName>
    </recommendedName>
</protein>
<dbReference type="GO" id="GO:0060070">
    <property type="term" value="P:canonical Wnt signaling pathway"/>
    <property type="evidence" value="ECO:0007669"/>
    <property type="project" value="TreeGrafter"/>
</dbReference>
<dbReference type="PANTHER" id="PTHR12027:SF112">
    <property type="entry name" value="PROTEIN WNT-2"/>
    <property type="match status" value="1"/>
</dbReference>
<dbReference type="Pfam" id="PF00110">
    <property type="entry name" value="wnt"/>
    <property type="match status" value="1"/>
</dbReference>
<evidence type="ECO:0000256" key="11">
    <source>
        <dbReference type="SAM" id="SignalP"/>
    </source>
</evidence>
<dbReference type="GO" id="GO:0005109">
    <property type="term" value="F:frizzled binding"/>
    <property type="evidence" value="ECO:0007669"/>
    <property type="project" value="TreeGrafter"/>
</dbReference>
<reference evidence="13" key="2">
    <citation type="journal article" date="2015" name="Gigascience">
        <title>Reconstructing a comprehensive transcriptome assembly of a white-pupal translocated strain of the pest fruit fly Bactrocera cucurbitae.</title>
        <authorList>
            <person name="Sim S.B."/>
            <person name="Calla B."/>
            <person name="Hall B."/>
            <person name="DeRego T."/>
            <person name="Geib S.M."/>
        </authorList>
    </citation>
    <scope>NUCLEOTIDE SEQUENCE</scope>
</reference>
<dbReference type="AlphaFoldDB" id="A0A0A1XA74"/>
<evidence type="ECO:0000256" key="4">
    <source>
        <dbReference type="ARBA" id="ARBA00022525"/>
    </source>
</evidence>
<keyword evidence="9" id="KW-0449">Lipoprotein</keyword>
<dbReference type="EMBL" id="GBXI01006275">
    <property type="protein sequence ID" value="JAD08017.1"/>
    <property type="molecule type" value="Transcribed_RNA"/>
</dbReference>
<keyword evidence="6 10" id="KW-0879">Wnt signaling pathway</keyword>
<dbReference type="Gene3D" id="3.30.2460.20">
    <property type="match status" value="1"/>
</dbReference>
<dbReference type="GO" id="GO:0005125">
    <property type="term" value="F:cytokine activity"/>
    <property type="evidence" value="ECO:0007669"/>
    <property type="project" value="TreeGrafter"/>
</dbReference>
<comment type="similarity">
    <text evidence="2 10">Belongs to the Wnt family.</text>
</comment>
<dbReference type="GO" id="GO:0045165">
    <property type="term" value="P:cell fate commitment"/>
    <property type="evidence" value="ECO:0007669"/>
    <property type="project" value="TreeGrafter"/>
</dbReference>
<keyword evidence="4" id="KW-0964">Secreted</keyword>
<dbReference type="PRINTS" id="PR01349">
    <property type="entry name" value="WNTPROTEIN"/>
</dbReference>
<keyword evidence="7" id="KW-1015">Disulfide bond</keyword>
<dbReference type="GO" id="GO:0060560">
    <property type="term" value="P:developmental growth involved in morphogenesis"/>
    <property type="evidence" value="ECO:0007669"/>
    <property type="project" value="UniProtKB-ARBA"/>
</dbReference>
<evidence type="ECO:0000256" key="6">
    <source>
        <dbReference type="ARBA" id="ARBA00022687"/>
    </source>
</evidence>
<dbReference type="FunFam" id="3.30.2460.20:FF:000001">
    <property type="entry name" value="Wnt homolog"/>
    <property type="match status" value="1"/>
</dbReference>
<dbReference type="InterPro" id="IPR043158">
    <property type="entry name" value="Wnt_C"/>
</dbReference>
<comment type="function">
    <text evidence="10">Ligand for members of the frizzled family of seven transmembrane receptors.</text>
</comment>
<feature type="signal peptide" evidence="11">
    <location>
        <begin position="1"/>
        <end position="23"/>
    </location>
</feature>
<evidence type="ECO:0000256" key="1">
    <source>
        <dbReference type="ARBA" id="ARBA00004498"/>
    </source>
</evidence>
<gene>
    <name evidence="13" type="primary">Wnt2_1</name>
    <name evidence="12" type="synonym">Wnt2_0</name>
    <name evidence="13" type="ORF">g.8356</name>
    <name evidence="12" type="ORF">g.8360</name>
</gene>
<dbReference type="OrthoDB" id="5945655at2759"/>
<keyword evidence="3 10" id="KW-0217">Developmental protein</keyword>
<keyword evidence="8" id="KW-0325">Glycoprotein</keyword>
<dbReference type="EMBL" id="GBXI01008238">
    <property type="protein sequence ID" value="JAD06054.1"/>
    <property type="molecule type" value="Transcribed_RNA"/>
</dbReference>
<dbReference type="GO" id="GO:0000902">
    <property type="term" value="P:cell morphogenesis"/>
    <property type="evidence" value="ECO:0007669"/>
    <property type="project" value="UniProtKB-ARBA"/>
</dbReference>
<evidence type="ECO:0000256" key="10">
    <source>
        <dbReference type="RuleBase" id="RU003500"/>
    </source>
</evidence>
<dbReference type="GO" id="GO:0046330">
    <property type="term" value="P:positive regulation of JNK cascade"/>
    <property type="evidence" value="ECO:0007669"/>
    <property type="project" value="TreeGrafter"/>
</dbReference>
<dbReference type="InterPro" id="IPR005817">
    <property type="entry name" value="Wnt"/>
</dbReference>
<dbReference type="GO" id="GO:0005615">
    <property type="term" value="C:extracellular space"/>
    <property type="evidence" value="ECO:0007669"/>
    <property type="project" value="TreeGrafter"/>
</dbReference>